<feature type="region of interest" description="Disordered" evidence="1">
    <location>
        <begin position="45"/>
        <end position="158"/>
    </location>
</feature>
<sequence length="638" mass="65682">MSLAGTSDEPAAGASSSNMATTTTKPTTPLAAALHPMAALGNTIARLALGNNHDDDDDDDDDDSDNMPPLTPPPAPLLTARQTVWPSAPPPPPPLQPFSTNGSGHHGADFVPVSLIAPAAAPSGPGSGSGASWTDDDLDEDAVPLVVPAPPPPPHPPMMPLAVPPPLVPIPEEFPPAAGVARSLPASHRISLVDAAPPRRTSIPRMLPPTAPSSTTTMSPSPGSPASPSSPFPVATTPPDVPRPRRPSLALRRTSFSKPNPTPLTPATPLTPVTPAPAAPTASSTVSSTPAVMSPTAVAPPLPHEMAGYFSIFAHLSAPTSARFDGAHPPVREWAAGMRHALATAYACVPTAHQRHCAHLATQFLLRCVDGLPAARLLQLMAQLPAVAAWDFLAALERDFADPRDTHRAESTLESLTLPNQPVGAVLTAVEVWAARAVPDPVLAPVPDRSKILYAVHAMDPDVRAEIESVHPPHAVPQPAPRPGARARAAATHEATWLDWPRFCAAARDAERAVVARRGGGIAWGMPPMPPPPPVSVMSGGPPSVDAVTSPAAGGVTATKRTYARARSVSPMVRAQRTVSAVVGSSGNGGGGGGERGRWPRRLSLSGSRWSLVGGVSSSSGRRASRADPARDGDPDGA</sequence>
<feature type="compositionally biased region" description="Basic and acidic residues" evidence="1">
    <location>
        <begin position="625"/>
        <end position="638"/>
    </location>
</feature>
<feature type="compositionally biased region" description="Pro residues" evidence="1">
    <location>
        <begin position="147"/>
        <end position="158"/>
    </location>
</feature>
<reference evidence="2 3" key="1">
    <citation type="submission" date="2009-11" db="EMBL/GenBank/DDBJ databases">
        <title>Annotation of Allomyces macrogynus ATCC 38327.</title>
        <authorList>
            <consortium name="The Broad Institute Genome Sequencing Platform"/>
            <person name="Russ C."/>
            <person name="Cuomo C."/>
            <person name="Burger G."/>
            <person name="Gray M.W."/>
            <person name="Holland P.W.H."/>
            <person name="King N."/>
            <person name="Lang F.B.F."/>
            <person name="Roger A.J."/>
            <person name="Ruiz-Trillo I."/>
            <person name="Young S.K."/>
            <person name="Zeng Q."/>
            <person name="Gargeya S."/>
            <person name="Fitzgerald M."/>
            <person name="Haas B."/>
            <person name="Abouelleil A."/>
            <person name="Alvarado L."/>
            <person name="Arachchi H.M."/>
            <person name="Berlin A."/>
            <person name="Chapman S.B."/>
            <person name="Gearin G."/>
            <person name="Goldberg J."/>
            <person name="Griggs A."/>
            <person name="Gujja S."/>
            <person name="Hansen M."/>
            <person name="Heiman D."/>
            <person name="Howarth C."/>
            <person name="Larimer J."/>
            <person name="Lui A."/>
            <person name="MacDonald P.J.P."/>
            <person name="McCowen C."/>
            <person name="Montmayeur A."/>
            <person name="Murphy C."/>
            <person name="Neiman D."/>
            <person name="Pearson M."/>
            <person name="Priest M."/>
            <person name="Roberts A."/>
            <person name="Saif S."/>
            <person name="Shea T."/>
            <person name="Sisk P."/>
            <person name="Stolte C."/>
            <person name="Sykes S."/>
            <person name="Wortman J."/>
            <person name="Nusbaum C."/>
            <person name="Birren B."/>
        </authorList>
    </citation>
    <scope>NUCLEOTIDE SEQUENCE [LARGE SCALE GENOMIC DNA]</scope>
    <source>
        <strain evidence="2 3">ATCC 38327</strain>
    </source>
</reference>
<dbReference type="GO" id="GO:0005884">
    <property type="term" value="C:actin filament"/>
    <property type="evidence" value="ECO:0007669"/>
    <property type="project" value="TreeGrafter"/>
</dbReference>
<dbReference type="EMBL" id="GG745357">
    <property type="protein sequence ID" value="KNE68541.1"/>
    <property type="molecule type" value="Genomic_DNA"/>
</dbReference>
<feature type="compositionally biased region" description="Low complexity" evidence="1">
    <location>
        <begin position="279"/>
        <end position="292"/>
    </location>
</feature>
<reference evidence="3" key="2">
    <citation type="submission" date="2009-11" db="EMBL/GenBank/DDBJ databases">
        <title>The Genome Sequence of Allomyces macrogynus strain ATCC 38327.</title>
        <authorList>
            <consortium name="The Broad Institute Genome Sequencing Platform"/>
            <person name="Russ C."/>
            <person name="Cuomo C."/>
            <person name="Shea T."/>
            <person name="Young S.K."/>
            <person name="Zeng Q."/>
            <person name="Koehrsen M."/>
            <person name="Haas B."/>
            <person name="Borodovsky M."/>
            <person name="Guigo R."/>
            <person name="Alvarado L."/>
            <person name="Berlin A."/>
            <person name="Borenstein D."/>
            <person name="Chen Z."/>
            <person name="Engels R."/>
            <person name="Freedman E."/>
            <person name="Gellesch M."/>
            <person name="Goldberg J."/>
            <person name="Griggs A."/>
            <person name="Gujja S."/>
            <person name="Heiman D."/>
            <person name="Hepburn T."/>
            <person name="Howarth C."/>
            <person name="Jen D."/>
            <person name="Larson L."/>
            <person name="Lewis B."/>
            <person name="Mehta T."/>
            <person name="Park D."/>
            <person name="Pearson M."/>
            <person name="Roberts A."/>
            <person name="Saif S."/>
            <person name="Shenoy N."/>
            <person name="Sisk P."/>
            <person name="Stolte C."/>
            <person name="Sykes S."/>
            <person name="Walk T."/>
            <person name="White J."/>
            <person name="Yandava C."/>
            <person name="Burger G."/>
            <person name="Gray M.W."/>
            <person name="Holland P.W.H."/>
            <person name="King N."/>
            <person name="Lang F.B.F."/>
            <person name="Roger A.J."/>
            <person name="Ruiz-Trillo I."/>
            <person name="Lander E."/>
            <person name="Nusbaum C."/>
        </authorList>
    </citation>
    <scope>NUCLEOTIDE SEQUENCE [LARGE SCALE GENOMIC DNA]</scope>
    <source>
        <strain evidence="3">ATCC 38327</strain>
    </source>
</reference>
<dbReference type="OrthoDB" id="10529280at2759"/>
<dbReference type="InterPro" id="IPR051412">
    <property type="entry name" value="Formin_Homology_Diaphanous_sf"/>
</dbReference>
<gene>
    <name evidence="2" type="ORF">AMAG_12709</name>
</gene>
<evidence type="ECO:0000313" key="2">
    <source>
        <dbReference type="EMBL" id="KNE68541.1"/>
    </source>
</evidence>
<dbReference type="VEuPathDB" id="FungiDB:AMAG_12709"/>
<proteinExistence type="predicted"/>
<feature type="compositionally biased region" description="Low complexity" evidence="1">
    <location>
        <begin position="20"/>
        <end position="32"/>
    </location>
</feature>
<feature type="compositionally biased region" description="Pro residues" evidence="1">
    <location>
        <begin position="222"/>
        <end position="231"/>
    </location>
</feature>
<accession>A0A0L0T1C2</accession>
<name>A0A0L0T1C2_ALLM3</name>
<feature type="compositionally biased region" description="Low complexity" evidence="1">
    <location>
        <begin position="602"/>
        <end position="622"/>
    </location>
</feature>
<dbReference type="PANTHER" id="PTHR45691">
    <property type="entry name" value="PROTEIN DIAPHANOUS"/>
    <property type="match status" value="1"/>
</dbReference>
<feature type="region of interest" description="Disordered" evidence="1">
    <location>
        <begin position="1"/>
        <end position="32"/>
    </location>
</feature>
<organism evidence="2 3">
    <name type="scientific">Allomyces macrogynus (strain ATCC 38327)</name>
    <name type="common">Allomyces javanicus var. macrogynus</name>
    <dbReference type="NCBI Taxonomy" id="578462"/>
    <lineage>
        <taxon>Eukaryota</taxon>
        <taxon>Fungi</taxon>
        <taxon>Fungi incertae sedis</taxon>
        <taxon>Blastocladiomycota</taxon>
        <taxon>Blastocladiomycetes</taxon>
        <taxon>Blastocladiales</taxon>
        <taxon>Blastocladiaceae</taxon>
        <taxon>Allomyces</taxon>
    </lineage>
</organism>
<evidence type="ECO:0000256" key="1">
    <source>
        <dbReference type="SAM" id="MobiDB-lite"/>
    </source>
</evidence>
<dbReference type="STRING" id="578462.A0A0L0T1C2"/>
<feature type="region of interest" description="Disordered" evidence="1">
    <location>
        <begin position="192"/>
        <end position="292"/>
    </location>
</feature>
<dbReference type="PANTHER" id="PTHR45691:SF6">
    <property type="entry name" value="PROTEIN DIAPHANOUS"/>
    <property type="match status" value="1"/>
</dbReference>
<feature type="compositionally biased region" description="Pro residues" evidence="1">
    <location>
        <begin position="87"/>
        <end position="96"/>
    </location>
</feature>
<feature type="region of interest" description="Disordered" evidence="1">
    <location>
        <begin position="577"/>
        <end position="638"/>
    </location>
</feature>
<protein>
    <submittedName>
        <fullName evidence="2">Uncharacterized protein</fullName>
    </submittedName>
</protein>
<evidence type="ECO:0000313" key="3">
    <source>
        <dbReference type="Proteomes" id="UP000054350"/>
    </source>
</evidence>
<dbReference type="AlphaFoldDB" id="A0A0L0T1C2"/>
<feature type="compositionally biased region" description="Acidic residues" evidence="1">
    <location>
        <begin position="54"/>
        <end position="65"/>
    </location>
</feature>
<dbReference type="Proteomes" id="UP000054350">
    <property type="component" value="Unassembled WGS sequence"/>
</dbReference>
<keyword evidence="3" id="KW-1185">Reference proteome</keyword>
<dbReference type="GO" id="GO:0030041">
    <property type="term" value="P:actin filament polymerization"/>
    <property type="evidence" value="ECO:0007669"/>
    <property type="project" value="TreeGrafter"/>
</dbReference>
<feature type="compositionally biased region" description="Low complexity" evidence="1">
    <location>
        <begin position="212"/>
        <end position="221"/>
    </location>
</feature>